<dbReference type="GO" id="GO:0031499">
    <property type="term" value="C:TRAMP complex"/>
    <property type="evidence" value="ECO:0007669"/>
    <property type="project" value="TreeGrafter"/>
</dbReference>
<dbReference type="Proteomes" id="UP000243015">
    <property type="component" value="Unassembled WGS sequence"/>
</dbReference>
<dbReference type="GO" id="GO:0005730">
    <property type="term" value="C:nucleolus"/>
    <property type="evidence" value="ECO:0007669"/>
    <property type="project" value="TreeGrafter"/>
</dbReference>
<evidence type="ECO:0000313" key="2">
    <source>
        <dbReference type="EMBL" id="OAL65488.1"/>
    </source>
</evidence>
<evidence type="ECO:0000256" key="1">
    <source>
        <dbReference type="SAM" id="MobiDB-lite"/>
    </source>
</evidence>
<sequence>MICSTRYPRLTNAQLAGKHGRRPEDVECYTPFENLKFDVDDSFDGGKNNAEDDEDETLAGEGQMSGCSCMASVRAPLLTDSSLFHAARPVFSNSRRFHASPTLGRHAPTPKINPDSLAETLEEHRFANRTVVRRIKVRSPPNLLPESYGGDKVKKARRRGPLEPEHLISSQRELMKLRKLTRELERLNERHMKKLYPTALKSLPPKTERQGPVQCNWLEYMNGQESKNGYTRLSDELLAFELYMSEIRQEKEAVRKVIGEIEEILKPIGGDSNRRPILVGSRYTGMETRNSNVDLMIPMEDPDGLPTSVRGPSVTRPKITAIQMGILVQSARLLRATGTFSNVTVKKEHVPFVSAIHSATGRSSRIYCGLKPHSSMEYVLGYKAEFPTLRSLYIALRMVLETRGMFGMENRTIDAYGLTMMIVAALKLGEGKFSRSDLAKQFMHVLRFYKDLDLLRYGISVEPPALFRKRAHARARGAEPLPHVRGQKSIAKRSIARGDKMLCLQDPADFMNDLGMSSFDMSKVKDVFGKVHDDILEKVEAWDGEAQAGKELVSDAKAGLNVEPTEPERPSLLRYALGSNYDHLEVLRDKALCACS</sequence>
<accession>A0A178EZY4</accession>
<organism evidence="2 3">
    <name type="scientific">Trichophyton rubrum</name>
    <name type="common">Athlete's foot fungus</name>
    <name type="synonym">Epidermophyton rubrum</name>
    <dbReference type="NCBI Taxonomy" id="5551"/>
    <lineage>
        <taxon>Eukaryota</taxon>
        <taxon>Fungi</taxon>
        <taxon>Dikarya</taxon>
        <taxon>Ascomycota</taxon>
        <taxon>Pezizomycotina</taxon>
        <taxon>Eurotiomycetes</taxon>
        <taxon>Eurotiomycetidae</taxon>
        <taxon>Onygenales</taxon>
        <taxon>Arthrodermataceae</taxon>
        <taxon>Trichophyton</taxon>
    </lineage>
</organism>
<dbReference type="Gene3D" id="3.30.460.10">
    <property type="entry name" value="Beta Polymerase, domain 2"/>
    <property type="match status" value="1"/>
</dbReference>
<dbReference type="GO" id="GO:0043634">
    <property type="term" value="P:polyadenylation-dependent ncRNA catabolic process"/>
    <property type="evidence" value="ECO:0007669"/>
    <property type="project" value="TreeGrafter"/>
</dbReference>
<dbReference type="EMBL" id="LHPM01000013">
    <property type="protein sequence ID" value="OAL65488.1"/>
    <property type="molecule type" value="Genomic_DNA"/>
</dbReference>
<dbReference type="InterPro" id="IPR043519">
    <property type="entry name" value="NT_sf"/>
</dbReference>
<dbReference type="PANTHER" id="PTHR23092:SF50">
    <property type="entry name" value="MTF2-LIKE C-TERMINAL DOMAIN-CONTAINING PROTEIN"/>
    <property type="match status" value="1"/>
</dbReference>
<comment type="caution">
    <text evidence="2">The sequence shown here is derived from an EMBL/GenBank/DDBJ whole genome shotgun (WGS) entry which is preliminary data.</text>
</comment>
<reference evidence="2 3" key="1">
    <citation type="submission" date="2016-05" db="EMBL/GenBank/DDBJ databases">
        <title>Genome sequencing of Trichophyton rubrum CMCC(F)T1i isolated from hair.</title>
        <authorList>
            <person name="Zhan P."/>
            <person name="Tao Y."/>
            <person name="Liu W."/>
        </authorList>
    </citation>
    <scope>NUCLEOTIDE SEQUENCE [LARGE SCALE GENOMIC DNA]</scope>
    <source>
        <strain evidence="3">CMCC(F)T1i</strain>
    </source>
</reference>
<dbReference type="GO" id="GO:1990817">
    <property type="term" value="F:poly(A) RNA polymerase activity"/>
    <property type="evidence" value="ECO:0007669"/>
    <property type="project" value="InterPro"/>
</dbReference>
<evidence type="ECO:0008006" key="4">
    <source>
        <dbReference type="Google" id="ProtNLM"/>
    </source>
</evidence>
<dbReference type="AlphaFoldDB" id="A0A178EZY4"/>
<evidence type="ECO:0000313" key="3">
    <source>
        <dbReference type="Proteomes" id="UP000243015"/>
    </source>
</evidence>
<dbReference type="SUPFAM" id="SSF81631">
    <property type="entry name" value="PAP/OAS1 substrate-binding domain"/>
    <property type="match status" value="1"/>
</dbReference>
<feature type="region of interest" description="Disordered" evidence="1">
    <location>
        <begin position="40"/>
        <end position="63"/>
    </location>
</feature>
<name>A0A178EZY4_TRIRU</name>
<dbReference type="VEuPathDB" id="FungiDB:TERG_02548"/>
<protein>
    <recommendedName>
        <fullName evidence="4">Polynucleotide adenylyltransferase</fullName>
    </recommendedName>
</protein>
<proteinExistence type="predicted"/>
<dbReference type="InterPro" id="IPR045862">
    <property type="entry name" value="Trf4-like"/>
</dbReference>
<dbReference type="PANTHER" id="PTHR23092">
    <property type="entry name" value="POLY(A) RNA POLYMERASE"/>
    <property type="match status" value="1"/>
</dbReference>
<dbReference type="SUPFAM" id="SSF81301">
    <property type="entry name" value="Nucleotidyltransferase"/>
    <property type="match status" value="1"/>
</dbReference>
<gene>
    <name evidence="2" type="ORF">A7C99_2584</name>
</gene>
<dbReference type="GO" id="GO:0031123">
    <property type="term" value="P:RNA 3'-end processing"/>
    <property type="evidence" value="ECO:0007669"/>
    <property type="project" value="TreeGrafter"/>
</dbReference>
<dbReference type="Gene3D" id="1.10.1410.10">
    <property type="match status" value="1"/>
</dbReference>
<dbReference type="GO" id="GO:0003729">
    <property type="term" value="F:mRNA binding"/>
    <property type="evidence" value="ECO:0007669"/>
    <property type="project" value="TreeGrafter"/>
</dbReference>